<accession>A0A2M9BC53</accession>
<feature type="region of interest" description="Disordered" evidence="1">
    <location>
        <begin position="176"/>
        <end position="195"/>
    </location>
</feature>
<dbReference type="PANTHER" id="PTHR36933:SF1">
    <property type="entry name" value="SLL0788 PROTEIN"/>
    <property type="match status" value="1"/>
</dbReference>
<keyword evidence="4" id="KW-1185">Reference proteome</keyword>
<dbReference type="Gene3D" id="1.20.1260.10">
    <property type="match status" value="1"/>
</dbReference>
<name>A0A2M9BC53_9MICO</name>
<evidence type="ECO:0000313" key="3">
    <source>
        <dbReference type="EMBL" id="PJJ55528.1"/>
    </source>
</evidence>
<feature type="region of interest" description="Disordered" evidence="1">
    <location>
        <begin position="136"/>
        <end position="160"/>
    </location>
</feature>
<evidence type="ECO:0000259" key="2">
    <source>
        <dbReference type="Pfam" id="PF03713"/>
    </source>
</evidence>
<gene>
    <name evidence="3" type="ORF">CLV54_2874</name>
</gene>
<dbReference type="InterPro" id="IPR005183">
    <property type="entry name" value="DUF305_CopM-like"/>
</dbReference>
<evidence type="ECO:0000313" key="4">
    <source>
        <dbReference type="Proteomes" id="UP000230161"/>
    </source>
</evidence>
<proteinExistence type="predicted"/>
<sequence>MRWGVIAFAVVVAAGAVLLVAPRFVAAEVPAIGVGASGVGAGTAGAAGGSAVAPGAGAGAASAPTPLAPEPVDFCYVEKMVSHHEQALTMSGYLLEKEGVWPRASALAEFIVYDQSREIDAMRGWQDAWSAEIAKNAGSAAPATRPHSAHAGATPVPSAQEPTVAAGVLVDCGTHASHDGTADGEDAAGAASVSPAMPGMLSDAELAALRDAPTAQAQTMFLEMMIRHHEGAVQMARELIATGSNAFAVGSAKHVVDEQQREVDAMRTMIAELG</sequence>
<dbReference type="AlphaFoldDB" id="A0A2M9BC53"/>
<organism evidence="3 4">
    <name type="scientific">Compostimonas suwonensis</name>
    <dbReference type="NCBI Taxonomy" id="1048394"/>
    <lineage>
        <taxon>Bacteria</taxon>
        <taxon>Bacillati</taxon>
        <taxon>Actinomycetota</taxon>
        <taxon>Actinomycetes</taxon>
        <taxon>Micrococcales</taxon>
        <taxon>Microbacteriaceae</taxon>
        <taxon>Compostimonas</taxon>
    </lineage>
</organism>
<protein>
    <submittedName>
        <fullName evidence="3">Uncharacterized protein (DUF305 family)</fullName>
    </submittedName>
</protein>
<dbReference type="PANTHER" id="PTHR36933">
    <property type="entry name" value="SLL0788 PROTEIN"/>
    <property type="match status" value="1"/>
</dbReference>
<dbReference type="InterPro" id="IPR012347">
    <property type="entry name" value="Ferritin-like"/>
</dbReference>
<dbReference type="Pfam" id="PF03713">
    <property type="entry name" value="DUF305"/>
    <property type="match status" value="1"/>
</dbReference>
<reference evidence="3 4" key="1">
    <citation type="submission" date="2017-11" db="EMBL/GenBank/DDBJ databases">
        <title>Genomic Encyclopedia of Archaeal and Bacterial Type Strains, Phase II (KMG-II): From Individual Species to Whole Genera.</title>
        <authorList>
            <person name="Goeker M."/>
        </authorList>
    </citation>
    <scope>NUCLEOTIDE SEQUENCE [LARGE SCALE GENOMIC DNA]</scope>
    <source>
        <strain evidence="3 4">DSM 25625</strain>
    </source>
</reference>
<feature type="domain" description="DUF305" evidence="2">
    <location>
        <begin position="73"/>
        <end position="269"/>
    </location>
</feature>
<dbReference type="EMBL" id="PGFB01000005">
    <property type="protein sequence ID" value="PJJ55528.1"/>
    <property type="molecule type" value="Genomic_DNA"/>
</dbReference>
<dbReference type="Proteomes" id="UP000230161">
    <property type="component" value="Unassembled WGS sequence"/>
</dbReference>
<comment type="caution">
    <text evidence="3">The sequence shown here is derived from an EMBL/GenBank/DDBJ whole genome shotgun (WGS) entry which is preliminary data.</text>
</comment>
<evidence type="ECO:0000256" key="1">
    <source>
        <dbReference type="SAM" id="MobiDB-lite"/>
    </source>
</evidence>